<evidence type="ECO:0000313" key="3">
    <source>
        <dbReference type="EMBL" id="GBO00902.1"/>
    </source>
</evidence>
<feature type="region of interest" description="Disordered" evidence="2">
    <location>
        <begin position="19"/>
        <end position="60"/>
    </location>
</feature>
<protein>
    <recommendedName>
        <fullName evidence="5">CCHC-type domain-containing protein</fullName>
    </recommendedName>
</protein>
<dbReference type="AlphaFoldDB" id="A0A4Y2TKW7"/>
<keyword evidence="1" id="KW-0175">Coiled coil</keyword>
<feature type="coiled-coil region" evidence="1">
    <location>
        <begin position="150"/>
        <end position="184"/>
    </location>
</feature>
<sequence>MPRRKKDFTESLSKDIITTFAMPTSSEDDISDHEKDLSGSSEKRTAKVPETVKSTQASQPKGVGGVEAVEELIRQIEEYNFAPELAEFLKQKLQFLTSIFIKKSRDIRLAVREDILNNVITPIIEKFRNRETIHLTTIYDLQARPVGIEERTYQAKIRSCEEAIDKLKAQLQVANADLATLNKDLSATAKGLLESSKEVKDIIKKSKPSFSDVLQMRPPPSATQVPYVNKRSEHVVLLRPKSQGTSSEENRKAVETALVCRNSAARVNRISKVSNGGIIIEAPTAADLDALKTEFGCIPNIENRFSVTEPKRRRPQVIILGLDNSVDKDRLVTGLAAKNHFLCDTRNKPLFEVNFPIKGRRTTNWVISIDPVCYKRLFTEQGVYFEFSRYRYDNFFSIKQCKHCRLFGHTTKWCPRAKEVLCPNCGMDHSASDCKRISCVNCVSSNQRYRTNLDIFHGPFDRKVCECFIKQKENLVRMTDYGPTPTPSN</sequence>
<dbReference type="Proteomes" id="UP000499080">
    <property type="component" value="Unassembled WGS sequence"/>
</dbReference>
<evidence type="ECO:0000256" key="2">
    <source>
        <dbReference type="SAM" id="MobiDB-lite"/>
    </source>
</evidence>
<gene>
    <name evidence="3" type="ORF">AVEN_16327_1</name>
</gene>
<comment type="caution">
    <text evidence="3">The sequence shown here is derived from an EMBL/GenBank/DDBJ whole genome shotgun (WGS) entry which is preliminary data.</text>
</comment>
<reference evidence="3 4" key="1">
    <citation type="journal article" date="2019" name="Sci. Rep.">
        <title>Orb-weaving spider Araneus ventricosus genome elucidates the spidroin gene catalogue.</title>
        <authorList>
            <person name="Kono N."/>
            <person name="Nakamura H."/>
            <person name="Ohtoshi R."/>
            <person name="Moran D.A.P."/>
            <person name="Shinohara A."/>
            <person name="Yoshida Y."/>
            <person name="Fujiwara M."/>
            <person name="Mori M."/>
            <person name="Tomita M."/>
            <person name="Arakawa K."/>
        </authorList>
    </citation>
    <scope>NUCLEOTIDE SEQUENCE [LARGE SCALE GENOMIC DNA]</scope>
</reference>
<organism evidence="3 4">
    <name type="scientific">Araneus ventricosus</name>
    <name type="common">Orbweaver spider</name>
    <name type="synonym">Epeira ventricosa</name>
    <dbReference type="NCBI Taxonomy" id="182803"/>
    <lineage>
        <taxon>Eukaryota</taxon>
        <taxon>Metazoa</taxon>
        <taxon>Ecdysozoa</taxon>
        <taxon>Arthropoda</taxon>
        <taxon>Chelicerata</taxon>
        <taxon>Arachnida</taxon>
        <taxon>Araneae</taxon>
        <taxon>Araneomorphae</taxon>
        <taxon>Entelegynae</taxon>
        <taxon>Araneoidea</taxon>
        <taxon>Araneidae</taxon>
        <taxon>Araneus</taxon>
    </lineage>
</organism>
<proteinExistence type="predicted"/>
<dbReference type="EMBL" id="BGPR01029229">
    <property type="protein sequence ID" value="GBO00902.1"/>
    <property type="molecule type" value="Genomic_DNA"/>
</dbReference>
<evidence type="ECO:0008006" key="5">
    <source>
        <dbReference type="Google" id="ProtNLM"/>
    </source>
</evidence>
<evidence type="ECO:0000256" key="1">
    <source>
        <dbReference type="SAM" id="Coils"/>
    </source>
</evidence>
<dbReference type="OrthoDB" id="6505565at2759"/>
<feature type="compositionally biased region" description="Basic and acidic residues" evidence="2">
    <location>
        <begin position="32"/>
        <end position="47"/>
    </location>
</feature>
<accession>A0A4Y2TKW7</accession>
<evidence type="ECO:0000313" key="4">
    <source>
        <dbReference type="Proteomes" id="UP000499080"/>
    </source>
</evidence>
<keyword evidence="4" id="KW-1185">Reference proteome</keyword>
<name>A0A4Y2TKW7_ARAVE</name>